<organism evidence="11 12">
    <name type="scientific">Propylenella binzhouense</name>
    <dbReference type="NCBI Taxonomy" id="2555902"/>
    <lineage>
        <taxon>Bacteria</taxon>
        <taxon>Pseudomonadati</taxon>
        <taxon>Pseudomonadota</taxon>
        <taxon>Alphaproteobacteria</taxon>
        <taxon>Hyphomicrobiales</taxon>
        <taxon>Propylenellaceae</taxon>
        <taxon>Propylenella</taxon>
    </lineage>
</organism>
<keyword evidence="2 9" id="KW-0813">Transport</keyword>
<dbReference type="Proteomes" id="UP000773614">
    <property type="component" value="Unassembled WGS sequence"/>
</dbReference>
<dbReference type="OrthoDB" id="9797534at2"/>
<evidence type="ECO:0000256" key="7">
    <source>
        <dbReference type="ARBA" id="ARBA00023136"/>
    </source>
</evidence>
<reference evidence="11" key="1">
    <citation type="submission" date="2019-03" db="EMBL/GenBank/DDBJ databases">
        <title>Afifella sp. nov., isolated from activated sludge.</title>
        <authorList>
            <person name="Li Q."/>
            <person name="Liu Y."/>
        </authorList>
    </citation>
    <scope>NUCLEOTIDE SEQUENCE</scope>
    <source>
        <strain evidence="11">L72</strain>
    </source>
</reference>
<comment type="function">
    <text evidence="9">Part of the tripartite ATP-independent periplasmic (TRAP) transport system.</text>
</comment>
<evidence type="ECO:0000259" key="10">
    <source>
        <dbReference type="Pfam" id="PF04290"/>
    </source>
</evidence>
<keyword evidence="3" id="KW-1003">Cell membrane</keyword>
<keyword evidence="4 9" id="KW-0997">Cell inner membrane</keyword>
<keyword evidence="7 9" id="KW-0472">Membrane</keyword>
<evidence type="ECO:0000313" key="12">
    <source>
        <dbReference type="Proteomes" id="UP000773614"/>
    </source>
</evidence>
<feature type="transmembrane region" description="Helical" evidence="9">
    <location>
        <begin position="28"/>
        <end position="52"/>
    </location>
</feature>
<protein>
    <recommendedName>
        <fullName evidence="9">TRAP transporter small permease protein</fullName>
    </recommendedName>
</protein>
<name>A0A964T4I4_9HYPH</name>
<dbReference type="AlphaFoldDB" id="A0A964T4I4"/>
<feature type="transmembrane region" description="Helical" evidence="9">
    <location>
        <begin position="67"/>
        <end position="84"/>
    </location>
</feature>
<dbReference type="EMBL" id="SPKJ01000035">
    <property type="protein sequence ID" value="MYZ48361.1"/>
    <property type="molecule type" value="Genomic_DNA"/>
</dbReference>
<proteinExistence type="inferred from homology"/>
<evidence type="ECO:0000313" key="11">
    <source>
        <dbReference type="EMBL" id="MYZ48361.1"/>
    </source>
</evidence>
<evidence type="ECO:0000256" key="5">
    <source>
        <dbReference type="ARBA" id="ARBA00022692"/>
    </source>
</evidence>
<accession>A0A964T4I4</accession>
<evidence type="ECO:0000256" key="4">
    <source>
        <dbReference type="ARBA" id="ARBA00022519"/>
    </source>
</evidence>
<comment type="subcellular location">
    <subcellularLocation>
        <location evidence="1 9">Cell inner membrane</location>
        <topology evidence="1 9">Multi-pass membrane protein</topology>
    </subcellularLocation>
</comment>
<dbReference type="PANTHER" id="PTHR35011">
    <property type="entry name" value="2,3-DIKETO-L-GULONATE TRAP TRANSPORTER SMALL PERMEASE PROTEIN YIAM"/>
    <property type="match status" value="1"/>
</dbReference>
<dbReference type="PANTHER" id="PTHR35011:SF10">
    <property type="entry name" value="TRAP TRANSPORTER SMALL PERMEASE PROTEIN"/>
    <property type="match status" value="1"/>
</dbReference>
<keyword evidence="12" id="KW-1185">Reference proteome</keyword>
<evidence type="ECO:0000256" key="3">
    <source>
        <dbReference type="ARBA" id="ARBA00022475"/>
    </source>
</evidence>
<dbReference type="GO" id="GO:0015740">
    <property type="term" value="P:C4-dicarboxylate transport"/>
    <property type="evidence" value="ECO:0007669"/>
    <property type="project" value="TreeGrafter"/>
</dbReference>
<dbReference type="GO" id="GO:0022857">
    <property type="term" value="F:transmembrane transporter activity"/>
    <property type="evidence" value="ECO:0007669"/>
    <property type="project" value="UniProtKB-UniRule"/>
</dbReference>
<keyword evidence="5 9" id="KW-0812">Transmembrane</keyword>
<feature type="transmembrane region" description="Helical" evidence="9">
    <location>
        <begin position="146"/>
        <end position="166"/>
    </location>
</feature>
<comment type="subunit">
    <text evidence="9">The complex comprises the extracytoplasmic solute receptor protein and the two transmembrane proteins.</text>
</comment>
<dbReference type="GO" id="GO:0005886">
    <property type="term" value="C:plasma membrane"/>
    <property type="evidence" value="ECO:0007669"/>
    <property type="project" value="UniProtKB-SubCell"/>
</dbReference>
<keyword evidence="6 9" id="KW-1133">Transmembrane helix</keyword>
<evidence type="ECO:0000256" key="9">
    <source>
        <dbReference type="RuleBase" id="RU369079"/>
    </source>
</evidence>
<dbReference type="InterPro" id="IPR055348">
    <property type="entry name" value="DctQ"/>
</dbReference>
<feature type="domain" description="Tripartite ATP-independent periplasmic transporters DctQ component" evidence="10">
    <location>
        <begin position="44"/>
        <end position="173"/>
    </location>
</feature>
<comment type="caution">
    <text evidence="11">The sequence shown here is derived from an EMBL/GenBank/DDBJ whole genome shotgun (WGS) entry which is preliminary data.</text>
</comment>
<feature type="transmembrane region" description="Helical" evidence="9">
    <location>
        <begin position="104"/>
        <end position="126"/>
    </location>
</feature>
<gene>
    <name evidence="11" type="ORF">E4O86_11650</name>
</gene>
<evidence type="ECO:0000256" key="8">
    <source>
        <dbReference type="ARBA" id="ARBA00038436"/>
    </source>
</evidence>
<evidence type="ECO:0000256" key="2">
    <source>
        <dbReference type="ARBA" id="ARBA00022448"/>
    </source>
</evidence>
<dbReference type="InterPro" id="IPR007387">
    <property type="entry name" value="TRAP_DctQ"/>
</dbReference>
<dbReference type="Pfam" id="PF04290">
    <property type="entry name" value="DctQ"/>
    <property type="match status" value="1"/>
</dbReference>
<evidence type="ECO:0000256" key="6">
    <source>
        <dbReference type="ARBA" id="ARBA00022989"/>
    </source>
</evidence>
<dbReference type="RefSeq" id="WP_161140711.1">
    <property type="nucleotide sequence ID" value="NZ_SPKJ01000035.1"/>
</dbReference>
<sequence>MAAPPAAPVNKEGGLPRFARRLRGALDALYLAGGVAGAVALVGILVVVFLQMAARWTGIRFPGSGEYAGYAMAAASFLAFAHAFDRGVHIRVSLVLARLGRFRFFAELWCFAVGTGLSFYFAWYAVKAVRWSYRFGDVSQGQDATPLWIPQLAMAAGAVLLGICFLDHLVRLAATGESGIRADTLDEAQGE</sequence>
<comment type="similarity">
    <text evidence="8 9">Belongs to the TRAP transporter small permease family.</text>
</comment>
<evidence type="ECO:0000256" key="1">
    <source>
        <dbReference type="ARBA" id="ARBA00004429"/>
    </source>
</evidence>